<gene>
    <name evidence="3" type="primary">EHMT2_2</name>
    <name evidence="3" type="ORF">g.28826</name>
</gene>
<keyword evidence="3" id="KW-0808">Transferase</keyword>
<keyword evidence="1" id="KW-1133">Transmembrane helix</keyword>
<dbReference type="Gene3D" id="2.170.270.10">
    <property type="entry name" value="SET domain"/>
    <property type="match status" value="1"/>
</dbReference>
<evidence type="ECO:0000256" key="1">
    <source>
        <dbReference type="SAM" id="Phobius"/>
    </source>
</evidence>
<dbReference type="Pfam" id="PF00856">
    <property type="entry name" value="SET"/>
    <property type="match status" value="1"/>
</dbReference>
<feature type="transmembrane region" description="Helical" evidence="1">
    <location>
        <begin position="31"/>
        <end position="52"/>
    </location>
</feature>
<dbReference type="GO" id="GO:0032259">
    <property type="term" value="P:methylation"/>
    <property type="evidence" value="ECO:0007669"/>
    <property type="project" value="UniProtKB-KW"/>
</dbReference>
<organism evidence="3">
    <name type="scientific">Anthurium amnicola</name>
    <dbReference type="NCBI Taxonomy" id="1678845"/>
    <lineage>
        <taxon>Eukaryota</taxon>
        <taxon>Viridiplantae</taxon>
        <taxon>Streptophyta</taxon>
        <taxon>Embryophyta</taxon>
        <taxon>Tracheophyta</taxon>
        <taxon>Spermatophyta</taxon>
        <taxon>Magnoliopsida</taxon>
        <taxon>Liliopsida</taxon>
        <taxon>Araceae</taxon>
        <taxon>Pothoideae</taxon>
        <taxon>Potheae</taxon>
        <taxon>Anthurium</taxon>
    </lineage>
</organism>
<dbReference type="PROSITE" id="PS50280">
    <property type="entry name" value="SET"/>
    <property type="match status" value="1"/>
</dbReference>
<feature type="non-terminal residue" evidence="3">
    <location>
        <position position="1"/>
    </location>
</feature>
<reference evidence="3" key="1">
    <citation type="submission" date="2015-07" db="EMBL/GenBank/DDBJ databases">
        <title>Transcriptome Assembly of Anthurium amnicola.</title>
        <authorList>
            <person name="Suzuki J."/>
        </authorList>
    </citation>
    <scope>NUCLEOTIDE SEQUENCE</scope>
</reference>
<keyword evidence="1" id="KW-0812">Transmembrane</keyword>
<dbReference type="InterPro" id="IPR001214">
    <property type="entry name" value="SET_dom"/>
</dbReference>
<dbReference type="InterPro" id="IPR046341">
    <property type="entry name" value="SET_dom_sf"/>
</dbReference>
<sequence length="310" mass="36147">KILINLFKKMSKNNNKGPNTNSDPSSKSSGFTLTITPTTGIGLLVLFAAILFSWDQYRGGDLAVCNIIKGDYEDKTEWITAPDHKNKEEYLKYEQGTFVYRHIYMEDFEEVFGVKPLYFPVVDQDISHHLAKHNLRARLLNSTDINQLTVQGILRESDNYIPQVEDVKKKVESGTFVDDGGIYIRWINDIVRYGMYAAKPFQRRDVLGVYAGLVTRQLTDLEYAWEFNYLVDVNDEKGEKIRVCIDAKHMGNYMRFANHRDANQNGDQLYVVYNDIWHVLYIAQMEIKVHEQIFVNYGQGYWENKKKYDF</sequence>
<protein>
    <submittedName>
        <fullName evidence="3">Histone-lysine N-methyltransferase EHMT2</fullName>
    </submittedName>
</protein>
<keyword evidence="1" id="KW-0472">Membrane</keyword>
<dbReference type="SMART" id="SM00317">
    <property type="entry name" value="SET"/>
    <property type="match status" value="1"/>
</dbReference>
<feature type="domain" description="SET" evidence="2">
    <location>
        <begin position="169"/>
        <end position="298"/>
    </location>
</feature>
<evidence type="ECO:0000313" key="3">
    <source>
        <dbReference type="EMBL" id="JAT40681.1"/>
    </source>
</evidence>
<proteinExistence type="predicted"/>
<name>A0A1D1XEL6_9ARAE</name>
<dbReference type="SUPFAM" id="SSF82199">
    <property type="entry name" value="SET domain"/>
    <property type="match status" value="1"/>
</dbReference>
<dbReference type="EMBL" id="GDJX01027255">
    <property type="protein sequence ID" value="JAT40681.1"/>
    <property type="molecule type" value="Transcribed_RNA"/>
</dbReference>
<accession>A0A1D1XEL6</accession>
<dbReference type="GO" id="GO:0008168">
    <property type="term" value="F:methyltransferase activity"/>
    <property type="evidence" value="ECO:0007669"/>
    <property type="project" value="UniProtKB-KW"/>
</dbReference>
<evidence type="ECO:0000259" key="2">
    <source>
        <dbReference type="PROSITE" id="PS50280"/>
    </source>
</evidence>
<dbReference type="AlphaFoldDB" id="A0A1D1XEL6"/>
<keyword evidence="3" id="KW-0489">Methyltransferase</keyword>